<dbReference type="CDD" id="cd04301">
    <property type="entry name" value="NAT_SF"/>
    <property type="match status" value="1"/>
</dbReference>
<keyword evidence="2" id="KW-0012">Acyltransferase</keyword>
<evidence type="ECO:0000259" key="3">
    <source>
        <dbReference type="PROSITE" id="PS51186"/>
    </source>
</evidence>
<dbReference type="GO" id="GO:0016747">
    <property type="term" value="F:acyltransferase activity, transferring groups other than amino-acyl groups"/>
    <property type="evidence" value="ECO:0007669"/>
    <property type="project" value="InterPro"/>
</dbReference>
<protein>
    <submittedName>
        <fullName evidence="4">Alpha/beta hydrolase</fullName>
    </submittedName>
</protein>
<accession>A0A3N2PTL0</accession>
<dbReference type="SUPFAM" id="SSF55729">
    <property type="entry name" value="Acyl-CoA N-acyltransferases (Nat)"/>
    <property type="match status" value="1"/>
</dbReference>
<dbReference type="GeneID" id="39576643"/>
<dbReference type="EMBL" id="ML119056">
    <property type="protein sequence ID" value="ROT37845.1"/>
    <property type="molecule type" value="Genomic_DNA"/>
</dbReference>
<sequence length="205" mass="22490">MGSTTPTTSSTPPLAFREATPADVPLLLPLIRTAYRTPAGWTNEAAYLNDKRISPADLAAKISRPDGVVLMATNPDSAALVACCEVQIQHPDPSASSAAAAAGPTAYFGLFAVDPALQGGGVGRRVLARAEEYARETWRARRMVMWVIWLRTELIDWYLRRGYVRTGETAPFPYDQMFQGKALRDDLYFDVLRKEFGESEATTSS</sequence>
<evidence type="ECO:0000256" key="2">
    <source>
        <dbReference type="ARBA" id="ARBA00023315"/>
    </source>
</evidence>
<dbReference type="InterPro" id="IPR000182">
    <property type="entry name" value="GNAT_dom"/>
</dbReference>
<dbReference type="GO" id="GO:0016787">
    <property type="term" value="F:hydrolase activity"/>
    <property type="evidence" value="ECO:0007669"/>
    <property type="project" value="UniProtKB-KW"/>
</dbReference>
<evidence type="ECO:0000256" key="1">
    <source>
        <dbReference type="ARBA" id="ARBA00022679"/>
    </source>
</evidence>
<dbReference type="Gene3D" id="3.40.630.30">
    <property type="match status" value="1"/>
</dbReference>
<feature type="domain" description="N-acetyltransferase" evidence="3">
    <location>
        <begin position="14"/>
        <end position="190"/>
    </location>
</feature>
<organism evidence="4 5">
    <name type="scientific">Sodiomyces alkalinus (strain CBS 110278 / VKM F-3762 / F11)</name>
    <name type="common">Alkaliphilic filamentous fungus</name>
    <dbReference type="NCBI Taxonomy" id="1314773"/>
    <lineage>
        <taxon>Eukaryota</taxon>
        <taxon>Fungi</taxon>
        <taxon>Dikarya</taxon>
        <taxon>Ascomycota</taxon>
        <taxon>Pezizomycotina</taxon>
        <taxon>Sordariomycetes</taxon>
        <taxon>Hypocreomycetidae</taxon>
        <taxon>Glomerellales</taxon>
        <taxon>Plectosphaerellaceae</taxon>
        <taxon>Sodiomyces</taxon>
    </lineage>
</organism>
<name>A0A3N2PTL0_SODAK</name>
<dbReference type="Pfam" id="PF00583">
    <property type="entry name" value="Acetyltransf_1"/>
    <property type="match status" value="1"/>
</dbReference>
<dbReference type="AlphaFoldDB" id="A0A3N2PTL0"/>
<dbReference type="OrthoDB" id="5689at2759"/>
<proteinExistence type="predicted"/>
<evidence type="ECO:0000313" key="4">
    <source>
        <dbReference type="EMBL" id="ROT37845.1"/>
    </source>
</evidence>
<gene>
    <name evidence="4" type="ORF">SODALDRAFT_279387</name>
</gene>
<dbReference type="PANTHER" id="PTHR43877:SF2">
    <property type="entry name" value="AMINOALKYLPHOSPHONATE N-ACETYLTRANSFERASE-RELATED"/>
    <property type="match status" value="1"/>
</dbReference>
<dbReference type="RefSeq" id="XP_028465651.1">
    <property type="nucleotide sequence ID" value="XM_028608165.1"/>
</dbReference>
<dbReference type="InterPro" id="IPR050832">
    <property type="entry name" value="Bact_Acetyltransf"/>
</dbReference>
<reference evidence="4 5" key="1">
    <citation type="journal article" date="2018" name="Mol. Ecol.">
        <title>The obligate alkalophilic soda-lake fungus Sodiomyces alkalinus has shifted to a protein diet.</title>
        <authorList>
            <person name="Grum-Grzhimaylo A.A."/>
            <person name="Falkoski D.L."/>
            <person name="van den Heuvel J."/>
            <person name="Valero-Jimenez C.A."/>
            <person name="Min B."/>
            <person name="Choi I.G."/>
            <person name="Lipzen A."/>
            <person name="Daum C.G."/>
            <person name="Aanen D.K."/>
            <person name="Tsang A."/>
            <person name="Henrissat B."/>
            <person name="Bilanenko E.N."/>
            <person name="de Vries R.P."/>
            <person name="van Kan J.A.L."/>
            <person name="Grigoriev I.V."/>
            <person name="Debets A.J.M."/>
        </authorList>
    </citation>
    <scope>NUCLEOTIDE SEQUENCE [LARGE SCALE GENOMIC DNA]</scope>
    <source>
        <strain evidence="4 5">F11</strain>
    </source>
</reference>
<dbReference type="Proteomes" id="UP000272025">
    <property type="component" value="Unassembled WGS sequence"/>
</dbReference>
<dbReference type="STRING" id="1314773.A0A3N2PTL0"/>
<dbReference type="PROSITE" id="PS51186">
    <property type="entry name" value="GNAT"/>
    <property type="match status" value="1"/>
</dbReference>
<keyword evidence="4" id="KW-0378">Hydrolase</keyword>
<dbReference type="InterPro" id="IPR016181">
    <property type="entry name" value="Acyl_CoA_acyltransferase"/>
</dbReference>
<dbReference type="PANTHER" id="PTHR43877">
    <property type="entry name" value="AMINOALKYLPHOSPHONATE N-ACETYLTRANSFERASE-RELATED-RELATED"/>
    <property type="match status" value="1"/>
</dbReference>
<keyword evidence="5" id="KW-1185">Reference proteome</keyword>
<evidence type="ECO:0000313" key="5">
    <source>
        <dbReference type="Proteomes" id="UP000272025"/>
    </source>
</evidence>
<keyword evidence="1" id="KW-0808">Transferase</keyword>